<name>A0A3N4H869_ASCIM</name>
<accession>A0A3N4H869</accession>
<dbReference type="AlphaFoldDB" id="A0A3N4H869"/>
<evidence type="ECO:0000256" key="1">
    <source>
        <dbReference type="SAM" id="MobiDB-lite"/>
    </source>
</evidence>
<sequence length="225" mass="24810">MLPQNNICSGCGMDLTYLGVQQGNRNQKCYCSRTDVIVWKKTVPVHRVVIWRAPDLFFYCPIEGCSFRAKDQVAIGTHCARSFTSNDKFHPFHPALKSDVKKGLNSSSLEYEPVIAPSDSDKASTEAQPATAAVPNTVQPGLSQSSDIPTPPKTEQSISAGFTAETTTSDELIASVRAEYRKQIHDEMMNALANHETNLEGSTKKMESLRVWFEKGIEVLQASIV</sequence>
<reference evidence="2 3" key="1">
    <citation type="journal article" date="2018" name="Nat. Ecol. Evol.">
        <title>Pezizomycetes genomes reveal the molecular basis of ectomycorrhizal truffle lifestyle.</title>
        <authorList>
            <person name="Murat C."/>
            <person name="Payen T."/>
            <person name="Noel B."/>
            <person name="Kuo A."/>
            <person name="Morin E."/>
            <person name="Chen J."/>
            <person name="Kohler A."/>
            <person name="Krizsan K."/>
            <person name="Balestrini R."/>
            <person name="Da Silva C."/>
            <person name="Montanini B."/>
            <person name="Hainaut M."/>
            <person name="Levati E."/>
            <person name="Barry K.W."/>
            <person name="Belfiori B."/>
            <person name="Cichocki N."/>
            <person name="Clum A."/>
            <person name="Dockter R.B."/>
            <person name="Fauchery L."/>
            <person name="Guy J."/>
            <person name="Iotti M."/>
            <person name="Le Tacon F."/>
            <person name="Lindquist E.A."/>
            <person name="Lipzen A."/>
            <person name="Malagnac F."/>
            <person name="Mello A."/>
            <person name="Molinier V."/>
            <person name="Miyauchi S."/>
            <person name="Poulain J."/>
            <person name="Riccioni C."/>
            <person name="Rubini A."/>
            <person name="Sitrit Y."/>
            <person name="Splivallo R."/>
            <person name="Traeger S."/>
            <person name="Wang M."/>
            <person name="Zifcakova L."/>
            <person name="Wipf D."/>
            <person name="Zambonelli A."/>
            <person name="Paolocci F."/>
            <person name="Nowrousian M."/>
            <person name="Ottonello S."/>
            <person name="Baldrian P."/>
            <person name="Spatafora J.W."/>
            <person name="Henrissat B."/>
            <person name="Nagy L.G."/>
            <person name="Aury J.M."/>
            <person name="Wincker P."/>
            <person name="Grigoriev I.V."/>
            <person name="Bonfante P."/>
            <person name="Martin F.M."/>
        </authorList>
    </citation>
    <scope>NUCLEOTIDE SEQUENCE [LARGE SCALE GENOMIC DNA]</scope>
    <source>
        <strain evidence="2 3">RN42</strain>
    </source>
</reference>
<feature type="region of interest" description="Disordered" evidence="1">
    <location>
        <begin position="117"/>
        <end position="164"/>
    </location>
</feature>
<evidence type="ECO:0000313" key="2">
    <source>
        <dbReference type="EMBL" id="RPA70993.1"/>
    </source>
</evidence>
<protein>
    <submittedName>
        <fullName evidence="2">Uncharacterized protein</fullName>
    </submittedName>
</protein>
<keyword evidence="3" id="KW-1185">Reference proteome</keyword>
<organism evidence="2 3">
    <name type="scientific">Ascobolus immersus RN42</name>
    <dbReference type="NCBI Taxonomy" id="1160509"/>
    <lineage>
        <taxon>Eukaryota</taxon>
        <taxon>Fungi</taxon>
        <taxon>Dikarya</taxon>
        <taxon>Ascomycota</taxon>
        <taxon>Pezizomycotina</taxon>
        <taxon>Pezizomycetes</taxon>
        <taxon>Pezizales</taxon>
        <taxon>Ascobolaceae</taxon>
        <taxon>Ascobolus</taxon>
    </lineage>
</organism>
<proteinExistence type="predicted"/>
<feature type="compositionally biased region" description="Polar residues" evidence="1">
    <location>
        <begin position="134"/>
        <end position="164"/>
    </location>
</feature>
<dbReference type="EMBL" id="ML119992">
    <property type="protein sequence ID" value="RPA70993.1"/>
    <property type="molecule type" value="Genomic_DNA"/>
</dbReference>
<dbReference type="Proteomes" id="UP000275078">
    <property type="component" value="Unassembled WGS sequence"/>
</dbReference>
<evidence type="ECO:0000313" key="3">
    <source>
        <dbReference type="Proteomes" id="UP000275078"/>
    </source>
</evidence>
<gene>
    <name evidence="2" type="ORF">BJ508DRAFT_345985</name>
</gene>